<dbReference type="CDD" id="cd14797">
    <property type="entry name" value="DUF302"/>
    <property type="match status" value="1"/>
</dbReference>
<dbReference type="PANTHER" id="PTHR38342">
    <property type="entry name" value="SLR5037 PROTEIN"/>
    <property type="match status" value="1"/>
</dbReference>
<dbReference type="PIRSF" id="PIRSF021774">
    <property type="entry name" value="UCP021774"/>
    <property type="match status" value="1"/>
</dbReference>
<dbReference type="SUPFAM" id="SSF103247">
    <property type="entry name" value="TT1751-like"/>
    <property type="match status" value="1"/>
</dbReference>
<dbReference type="PANTHER" id="PTHR38342:SF1">
    <property type="entry name" value="SLR5037 PROTEIN"/>
    <property type="match status" value="1"/>
</dbReference>
<dbReference type="InterPro" id="IPR016796">
    <property type="entry name" value="UCP021774"/>
</dbReference>
<evidence type="ECO:0000313" key="4">
    <source>
        <dbReference type="Proteomes" id="UP001500575"/>
    </source>
</evidence>
<evidence type="ECO:0000256" key="1">
    <source>
        <dbReference type="SAM" id="MobiDB-lite"/>
    </source>
</evidence>
<gene>
    <name evidence="3" type="ORF">GCM10009843_15790</name>
</gene>
<evidence type="ECO:0000313" key="3">
    <source>
        <dbReference type="EMBL" id="GAA2121505.1"/>
    </source>
</evidence>
<proteinExistence type="predicted"/>
<keyword evidence="4" id="KW-1185">Reference proteome</keyword>
<dbReference type="Pfam" id="PF03625">
    <property type="entry name" value="DUF302"/>
    <property type="match status" value="1"/>
</dbReference>
<dbReference type="EMBL" id="BAAAQQ010000007">
    <property type="protein sequence ID" value="GAA2121505.1"/>
    <property type="molecule type" value="Genomic_DNA"/>
</dbReference>
<reference evidence="4" key="1">
    <citation type="journal article" date="2019" name="Int. J. Syst. Evol. Microbiol.">
        <title>The Global Catalogue of Microorganisms (GCM) 10K type strain sequencing project: providing services to taxonomists for standard genome sequencing and annotation.</title>
        <authorList>
            <consortium name="The Broad Institute Genomics Platform"/>
            <consortium name="The Broad Institute Genome Sequencing Center for Infectious Disease"/>
            <person name="Wu L."/>
            <person name="Ma J."/>
        </authorList>
    </citation>
    <scope>NUCLEOTIDE SEQUENCE [LARGE SCALE GENOMIC DNA]</scope>
    <source>
        <strain evidence="4">JCM 16021</strain>
    </source>
</reference>
<protein>
    <recommendedName>
        <fullName evidence="2">DUF302 domain-containing protein</fullName>
    </recommendedName>
</protein>
<accession>A0ABP5JSZ3</accession>
<organism evidence="3 4">
    <name type="scientific">Nocardioides bigeumensis</name>
    <dbReference type="NCBI Taxonomy" id="433657"/>
    <lineage>
        <taxon>Bacteria</taxon>
        <taxon>Bacillati</taxon>
        <taxon>Actinomycetota</taxon>
        <taxon>Actinomycetes</taxon>
        <taxon>Propionibacteriales</taxon>
        <taxon>Nocardioidaceae</taxon>
        <taxon>Nocardioides</taxon>
    </lineage>
</organism>
<dbReference type="InterPro" id="IPR035923">
    <property type="entry name" value="TT1751-like_sf"/>
</dbReference>
<name>A0ABP5JSZ3_9ACTN</name>
<dbReference type="Proteomes" id="UP001500575">
    <property type="component" value="Unassembled WGS sequence"/>
</dbReference>
<dbReference type="InterPro" id="IPR005180">
    <property type="entry name" value="DUF302"/>
</dbReference>
<dbReference type="RefSeq" id="WP_344303136.1">
    <property type="nucleotide sequence ID" value="NZ_BAAAQQ010000007.1"/>
</dbReference>
<dbReference type="Gene3D" id="3.30.310.70">
    <property type="entry name" value="TT1751-like domain"/>
    <property type="match status" value="1"/>
</dbReference>
<feature type="domain" description="DUF302" evidence="2">
    <location>
        <begin position="53"/>
        <end position="116"/>
    </location>
</feature>
<comment type="caution">
    <text evidence="3">The sequence shown here is derived from an EMBL/GenBank/DDBJ whole genome shotgun (WGS) entry which is preliminary data.</text>
</comment>
<feature type="compositionally biased region" description="Polar residues" evidence="1">
    <location>
        <begin position="1"/>
        <end position="10"/>
    </location>
</feature>
<sequence>MQTPDTNTATGLPAKPPMSDYTLRARTRMPHARAVASVREALQEQGFGVLTEIDVRRVMKDKLGLDVAAEIILGACRPELAHRALSSAPSLAALLPCNVVVRETGEGSTVVEAVDPAVMSQLEGHPEVASVAWEARRRLRAALDRVSQEVA</sequence>
<feature type="region of interest" description="Disordered" evidence="1">
    <location>
        <begin position="1"/>
        <end position="20"/>
    </location>
</feature>
<evidence type="ECO:0000259" key="2">
    <source>
        <dbReference type="Pfam" id="PF03625"/>
    </source>
</evidence>